<feature type="domain" description="Plastocyanin-like" evidence="9">
    <location>
        <begin position="481"/>
        <end position="604"/>
    </location>
</feature>
<dbReference type="GO" id="GO:0005507">
    <property type="term" value="F:copper ion binding"/>
    <property type="evidence" value="ECO:0007669"/>
    <property type="project" value="InterPro"/>
</dbReference>
<feature type="signal peptide" evidence="7">
    <location>
        <begin position="1"/>
        <end position="36"/>
    </location>
</feature>
<evidence type="ECO:0000256" key="7">
    <source>
        <dbReference type="SAM" id="SignalP"/>
    </source>
</evidence>
<dbReference type="CDD" id="cd13898">
    <property type="entry name" value="CuRO_3_Abr2_like"/>
    <property type="match status" value="1"/>
</dbReference>
<feature type="chain" id="PRO_5030655458" evidence="7">
    <location>
        <begin position="37"/>
        <end position="618"/>
    </location>
</feature>
<evidence type="ECO:0000259" key="9">
    <source>
        <dbReference type="Pfam" id="PF07731"/>
    </source>
</evidence>
<dbReference type="FunFam" id="2.60.40.420:FF:000036">
    <property type="entry name" value="L-ascorbate oxidase"/>
    <property type="match status" value="1"/>
</dbReference>
<gene>
    <name evidence="11" type="ORF">JI435_144250</name>
</gene>
<dbReference type="InterPro" id="IPR001117">
    <property type="entry name" value="Cu-oxidase_2nd"/>
</dbReference>
<keyword evidence="2" id="KW-0479">Metal-binding</keyword>
<evidence type="ECO:0000256" key="1">
    <source>
        <dbReference type="ARBA" id="ARBA00010609"/>
    </source>
</evidence>
<dbReference type="EMBL" id="CP069031">
    <property type="protein sequence ID" value="QRC99516.1"/>
    <property type="molecule type" value="Genomic_DNA"/>
</dbReference>
<dbReference type="PROSITE" id="PS00080">
    <property type="entry name" value="MULTICOPPER_OXIDASE2"/>
    <property type="match status" value="1"/>
</dbReference>
<evidence type="ECO:0000256" key="4">
    <source>
        <dbReference type="ARBA" id="ARBA00023002"/>
    </source>
</evidence>
<dbReference type="PANTHER" id="PTHR11709:SF488">
    <property type="entry name" value="LACCASE-RELATED"/>
    <property type="match status" value="1"/>
</dbReference>
<dbReference type="OrthoDB" id="2121828at2759"/>
<dbReference type="InterPro" id="IPR011707">
    <property type="entry name" value="Cu-oxidase-like_N"/>
</dbReference>
<dbReference type="InterPro" id="IPR002355">
    <property type="entry name" value="Cu_oxidase_Cu_BS"/>
</dbReference>
<dbReference type="Pfam" id="PF07732">
    <property type="entry name" value="Cu-oxidase_3"/>
    <property type="match status" value="1"/>
</dbReference>
<proteinExistence type="inferred from homology"/>
<dbReference type="CDD" id="cd13876">
    <property type="entry name" value="CuRO_2_Abr2_like"/>
    <property type="match status" value="1"/>
</dbReference>
<reference evidence="12" key="1">
    <citation type="journal article" date="2021" name="BMC Genomics">
        <title>Chromosome-level genome assembly and manually-curated proteome of model necrotroph Parastagonospora nodorum Sn15 reveals a genome-wide trove of candidate effector homologs, and redundancy of virulence-related functions within an accessory chromosome.</title>
        <authorList>
            <person name="Bertazzoni S."/>
            <person name="Jones D.A.B."/>
            <person name="Phan H.T."/>
            <person name="Tan K.-C."/>
            <person name="Hane J.K."/>
        </authorList>
    </citation>
    <scope>NUCLEOTIDE SEQUENCE [LARGE SCALE GENOMIC DNA]</scope>
    <source>
        <strain evidence="12">SN15 / ATCC MYA-4574 / FGSC 10173)</strain>
    </source>
</reference>
<dbReference type="CDD" id="cd13850">
    <property type="entry name" value="CuRO_1_Abr2_like"/>
    <property type="match status" value="1"/>
</dbReference>
<evidence type="ECO:0000256" key="5">
    <source>
        <dbReference type="ARBA" id="ARBA00023008"/>
    </source>
</evidence>
<dbReference type="Pfam" id="PF00394">
    <property type="entry name" value="Cu-oxidase"/>
    <property type="match status" value="1"/>
</dbReference>
<dbReference type="InterPro" id="IPR008972">
    <property type="entry name" value="Cupredoxin"/>
</dbReference>
<keyword evidence="6" id="KW-0325">Glycoprotein</keyword>
<feature type="domain" description="Plastocyanin-like" evidence="10">
    <location>
        <begin position="46"/>
        <end position="159"/>
    </location>
</feature>
<comment type="similarity">
    <text evidence="1">Belongs to the multicopper oxidase family.</text>
</comment>
<dbReference type="GO" id="GO:0016491">
    <property type="term" value="F:oxidoreductase activity"/>
    <property type="evidence" value="ECO:0007669"/>
    <property type="project" value="UniProtKB-KW"/>
</dbReference>
<dbReference type="PANTHER" id="PTHR11709">
    <property type="entry name" value="MULTI-COPPER OXIDASE"/>
    <property type="match status" value="1"/>
</dbReference>
<dbReference type="InterPro" id="IPR011706">
    <property type="entry name" value="Cu-oxidase_C"/>
</dbReference>
<dbReference type="VEuPathDB" id="FungiDB:JI435_144250"/>
<evidence type="ECO:0000256" key="2">
    <source>
        <dbReference type="ARBA" id="ARBA00022723"/>
    </source>
</evidence>
<dbReference type="PROSITE" id="PS00079">
    <property type="entry name" value="MULTICOPPER_OXIDASE1"/>
    <property type="match status" value="1"/>
</dbReference>
<dbReference type="Gene3D" id="2.60.40.420">
    <property type="entry name" value="Cupredoxins - blue copper proteins"/>
    <property type="match status" value="3"/>
</dbReference>
<organism evidence="11 12">
    <name type="scientific">Phaeosphaeria nodorum (strain SN15 / ATCC MYA-4574 / FGSC 10173)</name>
    <name type="common">Glume blotch fungus</name>
    <name type="synonym">Parastagonospora nodorum</name>
    <dbReference type="NCBI Taxonomy" id="321614"/>
    <lineage>
        <taxon>Eukaryota</taxon>
        <taxon>Fungi</taxon>
        <taxon>Dikarya</taxon>
        <taxon>Ascomycota</taxon>
        <taxon>Pezizomycotina</taxon>
        <taxon>Dothideomycetes</taxon>
        <taxon>Pleosporomycetidae</taxon>
        <taxon>Pleosporales</taxon>
        <taxon>Pleosporineae</taxon>
        <taxon>Phaeosphaeriaceae</taxon>
        <taxon>Parastagonospora</taxon>
    </lineage>
</organism>
<dbReference type="InterPro" id="IPR033138">
    <property type="entry name" value="Cu_oxidase_CS"/>
</dbReference>
<accession>A0A7U2F6Q4</accession>
<evidence type="ECO:0000259" key="10">
    <source>
        <dbReference type="Pfam" id="PF07732"/>
    </source>
</evidence>
<keyword evidence="12" id="KW-1185">Reference proteome</keyword>
<dbReference type="SUPFAM" id="SSF49503">
    <property type="entry name" value="Cupredoxins"/>
    <property type="match status" value="3"/>
</dbReference>
<evidence type="ECO:0000313" key="11">
    <source>
        <dbReference type="EMBL" id="QRC99516.1"/>
    </source>
</evidence>
<dbReference type="AlphaFoldDB" id="A0A7U2F6Q4"/>
<evidence type="ECO:0000256" key="3">
    <source>
        <dbReference type="ARBA" id="ARBA00022729"/>
    </source>
</evidence>
<feature type="non-terminal residue" evidence="11">
    <location>
        <position position="618"/>
    </location>
</feature>
<dbReference type="Proteomes" id="UP000663193">
    <property type="component" value="Chromosome 9"/>
</dbReference>
<sequence length="618" mass="68724">SPSCSIACLSFLVSMSHIMLSFIVALCLTFPAHTVADTSNFKLELTWRKGAPDGHERDMIFINGQYPGPLLDIRQDDWVEIEVVNLMPFSTTIHAHGITQMHTPWSDGTPDISQRAIQPNATFTYRWQADAYGSYMYHAHSRGQIEDGAYGPIIIRPKEGIPKPFDQIDGAKYEELDAAEQDVQPVMLTDWRHRTSEQTWNDQLASGVESAACMDSVLVNGRGAAECLSRQDIEKFMHPGIAPLMKARGLRLTDKGCVPPEYYQITLGNDSAVNLGSIAPEVFNVCTPSHGSRAVVTAPLEKNWFALDLISTAGIDTFAFSIDEHPMWVYAVDGHYIEPMKVDALTIANGDRYSVFIRLDKERGNYGMRVASIAATQIIGTTAVLSYNGEYYHDRFKNSTEVVTSMPYIDLRGALVSQDFTMFNESLQRSFPPQFPQPPPKVDQTVIFNMGTSGKTYTWALNSTHPFPLDSGEAASPMLYDPPTLSNSSLTVTTKNNTWVDLIFITHQLFAPPHTMHKHSNKAFVLGYGDGVFNWTTVADAAAAMPQNFNLVTPPYRDGFVVPASKQKPTWLAVRYHVVNPGAFMLHCHIQNHMSGGMAMTILDGIDEWPEVPENCRN</sequence>
<keyword evidence="4" id="KW-0560">Oxidoreductase</keyword>
<feature type="domain" description="Plastocyanin-like" evidence="8">
    <location>
        <begin position="184"/>
        <end position="389"/>
    </location>
</feature>
<dbReference type="Pfam" id="PF07731">
    <property type="entry name" value="Cu-oxidase_2"/>
    <property type="match status" value="1"/>
</dbReference>
<protein>
    <submittedName>
        <fullName evidence="11">Uncharacterized protein</fullName>
    </submittedName>
</protein>
<evidence type="ECO:0000256" key="6">
    <source>
        <dbReference type="ARBA" id="ARBA00023180"/>
    </source>
</evidence>
<keyword evidence="5" id="KW-0186">Copper</keyword>
<dbReference type="InterPro" id="IPR045087">
    <property type="entry name" value="Cu-oxidase_fam"/>
</dbReference>
<name>A0A7U2F6Q4_PHANO</name>
<keyword evidence="3 7" id="KW-0732">Signal</keyword>
<evidence type="ECO:0000259" key="8">
    <source>
        <dbReference type="Pfam" id="PF00394"/>
    </source>
</evidence>
<evidence type="ECO:0000313" key="12">
    <source>
        <dbReference type="Proteomes" id="UP000663193"/>
    </source>
</evidence>